<protein>
    <submittedName>
        <fullName evidence="6">ABC transporter ATP-binding protein</fullName>
    </submittedName>
</protein>
<evidence type="ECO:0000313" key="6">
    <source>
        <dbReference type="EMBL" id="QVL31146.1"/>
    </source>
</evidence>
<keyword evidence="3" id="KW-0547">Nucleotide-binding</keyword>
<dbReference type="InterPro" id="IPR003593">
    <property type="entry name" value="AAA+_ATPase"/>
</dbReference>
<evidence type="ECO:0000256" key="4">
    <source>
        <dbReference type="ARBA" id="ARBA00022840"/>
    </source>
</evidence>
<dbReference type="RefSeq" id="WP_213495027.1">
    <property type="nucleotide sequence ID" value="NZ_CP074694.1"/>
</dbReference>
<dbReference type="AlphaFoldDB" id="A0A8E6B4U8"/>
<evidence type="ECO:0000313" key="7">
    <source>
        <dbReference type="Proteomes" id="UP000676194"/>
    </source>
</evidence>
<keyword evidence="7" id="KW-1185">Reference proteome</keyword>
<sequence length="414" mass="45930">MRPAIIAENLTKRYRLGKRGTPDRNLTETLSRMARSSWNMLRARSSETTVNDFYALRDVSFQIEPGEVVGIIGRNGAGKSTLLKVLSQIVEPTSGRVEYQGRMGSLLEVGTGFHPELTGRENIYLNGSILGMTRKEIDAKFDEIVQFAELTQFLDTPVKRYSSGMYVRLAFAIASHLEPEILILDEVLAVGDAQFQKKCLGKMRDVSSHGRTVLFVSHDMTAVRKLCKRCIMLGKGSVVAEGDTDTVVSKYLEAEGSLTPAGQELAIDSYARMGNQEAKFVKLAYYGASPEQNVTSGGPMTARMTIHAEQPRVADSMSVILFDRGGYKLLNADTMVLDRPIELKAGENVFEIRIRSVPLNPGIYTLGLWLCKRPSRIYDYLEAVCEMEIVPAPDDNRMAPPVDGVIRCDFELVV</sequence>
<feature type="domain" description="ABC transporter" evidence="5">
    <location>
        <begin position="41"/>
        <end position="260"/>
    </location>
</feature>
<gene>
    <name evidence="6" type="ORF">KIH39_20195</name>
</gene>
<dbReference type="EMBL" id="CP074694">
    <property type="protein sequence ID" value="QVL31146.1"/>
    <property type="molecule type" value="Genomic_DNA"/>
</dbReference>
<evidence type="ECO:0000259" key="5">
    <source>
        <dbReference type="PROSITE" id="PS50893"/>
    </source>
</evidence>
<dbReference type="GO" id="GO:0005524">
    <property type="term" value="F:ATP binding"/>
    <property type="evidence" value="ECO:0007669"/>
    <property type="project" value="UniProtKB-KW"/>
</dbReference>
<dbReference type="GO" id="GO:0016020">
    <property type="term" value="C:membrane"/>
    <property type="evidence" value="ECO:0007669"/>
    <property type="project" value="InterPro"/>
</dbReference>
<dbReference type="KEGG" id="tsph:KIH39_20195"/>
<dbReference type="PANTHER" id="PTHR46743:SF2">
    <property type="entry name" value="TEICHOIC ACIDS EXPORT ATP-BINDING PROTEIN TAGH"/>
    <property type="match status" value="1"/>
</dbReference>
<evidence type="ECO:0000256" key="3">
    <source>
        <dbReference type="ARBA" id="ARBA00022741"/>
    </source>
</evidence>
<dbReference type="InterPro" id="IPR029439">
    <property type="entry name" value="Wzt_C"/>
</dbReference>
<dbReference type="CDD" id="cd10147">
    <property type="entry name" value="Wzt_C-like"/>
    <property type="match status" value="1"/>
</dbReference>
<proteinExistence type="inferred from homology"/>
<dbReference type="SUPFAM" id="SSF52540">
    <property type="entry name" value="P-loop containing nucleoside triphosphate hydrolases"/>
    <property type="match status" value="1"/>
</dbReference>
<dbReference type="InterPro" id="IPR050683">
    <property type="entry name" value="Bact_Polysacc_Export_ATP-bd"/>
</dbReference>
<dbReference type="InterPro" id="IPR027417">
    <property type="entry name" value="P-loop_NTPase"/>
</dbReference>
<evidence type="ECO:0000256" key="1">
    <source>
        <dbReference type="ARBA" id="ARBA00005417"/>
    </source>
</evidence>
<dbReference type="PANTHER" id="PTHR46743">
    <property type="entry name" value="TEICHOIC ACIDS EXPORT ATP-BINDING PROTEIN TAGH"/>
    <property type="match status" value="1"/>
</dbReference>
<dbReference type="InterPro" id="IPR003439">
    <property type="entry name" value="ABC_transporter-like_ATP-bd"/>
</dbReference>
<dbReference type="InterPro" id="IPR015860">
    <property type="entry name" value="ABC_transpr_TagH-like"/>
</dbReference>
<dbReference type="Proteomes" id="UP000676194">
    <property type="component" value="Chromosome"/>
</dbReference>
<keyword evidence="4 6" id="KW-0067">ATP-binding</keyword>
<reference evidence="6" key="1">
    <citation type="submission" date="2021-05" db="EMBL/GenBank/DDBJ databases">
        <title>Complete genome sequence of the cellulolytic planctomycete Telmatocola sphagniphila SP2T and characterization of the first cellulase from planctomycetes.</title>
        <authorList>
            <person name="Rakitin A.L."/>
            <person name="Beletsky A.V."/>
            <person name="Naumoff D.G."/>
            <person name="Kulichevskaya I.S."/>
            <person name="Mardanov A.V."/>
            <person name="Ravin N.V."/>
            <person name="Dedysh S.N."/>
        </authorList>
    </citation>
    <scope>NUCLEOTIDE SEQUENCE</scope>
    <source>
        <strain evidence="6">SP2T</strain>
    </source>
</reference>
<dbReference type="Pfam" id="PF00005">
    <property type="entry name" value="ABC_tran"/>
    <property type="match status" value="1"/>
</dbReference>
<dbReference type="CDD" id="cd03220">
    <property type="entry name" value="ABC_KpsT_Wzt"/>
    <property type="match status" value="1"/>
</dbReference>
<organism evidence="6 7">
    <name type="scientific">Telmatocola sphagniphila</name>
    <dbReference type="NCBI Taxonomy" id="1123043"/>
    <lineage>
        <taxon>Bacteria</taxon>
        <taxon>Pseudomonadati</taxon>
        <taxon>Planctomycetota</taxon>
        <taxon>Planctomycetia</taxon>
        <taxon>Gemmatales</taxon>
        <taxon>Gemmataceae</taxon>
    </lineage>
</organism>
<evidence type="ECO:0000256" key="2">
    <source>
        <dbReference type="ARBA" id="ARBA00022448"/>
    </source>
</evidence>
<dbReference type="PROSITE" id="PS50893">
    <property type="entry name" value="ABC_TRANSPORTER_2"/>
    <property type="match status" value="1"/>
</dbReference>
<accession>A0A8E6B4U8</accession>
<dbReference type="GO" id="GO:0140359">
    <property type="term" value="F:ABC-type transporter activity"/>
    <property type="evidence" value="ECO:0007669"/>
    <property type="project" value="InterPro"/>
</dbReference>
<comment type="similarity">
    <text evidence="1">Belongs to the ABC transporter superfamily.</text>
</comment>
<name>A0A8E6B4U8_9BACT</name>
<keyword evidence="2" id="KW-0813">Transport</keyword>
<dbReference type="Pfam" id="PF14524">
    <property type="entry name" value="Wzt_C"/>
    <property type="match status" value="1"/>
</dbReference>
<dbReference type="GO" id="GO:0016887">
    <property type="term" value="F:ATP hydrolysis activity"/>
    <property type="evidence" value="ECO:0007669"/>
    <property type="project" value="InterPro"/>
</dbReference>
<dbReference type="Gene3D" id="2.70.50.60">
    <property type="entry name" value="abc- transporter (atp binding component) like domain"/>
    <property type="match status" value="1"/>
</dbReference>
<dbReference type="SMART" id="SM00382">
    <property type="entry name" value="AAA"/>
    <property type="match status" value="1"/>
</dbReference>
<dbReference type="Gene3D" id="3.40.50.300">
    <property type="entry name" value="P-loop containing nucleotide triphosphate hydrolases"/>
    <property type="match status" value="1"/>
</dbReference>